<sequence>MMEDNSNLNQKQLRGSDDQVITYKITEIGEEEDSQFSQNQEDETEIQDDKKASKFDSNVCKNDHTQQSIQQINQSYNKYVLHQNNQQNDEEDNMNFSKNILSLHNTIKTNQSQLANQSAIQNYRYSQQNNSDYHSGQRRYSPIRYQIDAEEIKSKRKSLERETIRMEEEVKFLKQNLLSELYKQKQYENSRLYNLIYILYVASERNKKVLLKESFSALAKAYYSGEEKAEEFYQQKQFQKLYYMWNNWKNYMLDIKVNTLRQLVKQKMISTEKIYEKQSVHYYNKKLKAKSFAGWFYFFKKNKELLARKRQRVNIHEIFSNYNSRDCSPIRSLSKNKQSEPNIFYDEILQNSSAEKKNSIQSNLNKPRFCKVCKVLDKKTQEKYKCQGDSSCKNNQKSKENILNQSNNNSASKLKQKLLQSLNIQQNPSKIQDNNNVQSQPDVTQKLTVKKEKNPSVSPVNRSGLNSRKPSIKVNIYNEPQFFENQEIQNNKQKMQQENDYQSPQRKLQEVIANAKNKIIQFQNSGNPYQEQKQNGYLLREQNDEINQNPYFYNQQNELFTPQSQTISKLTIEHTITNNQSSDNMFATTLKKRKNIDENEYRSTGKINVGSIISQQNSRNRNLELGENNSSVLKDSSSVFQNQMNVQKNIGQQNIQDYYNQFRTNNIQAYNSNQQYNQSPKFNTFSDNKVNFGQMNKYDYDEQENQGYDISDHKINSKQAKQYHENTTDKKDKKQQQNTSQGFTTFKQRSNSISQYCKNKPSSSNGSLYSQITSRKNSLYQNQKQNNSRKPIQTDGFQFVSPNNQCNEMISNKSFYQETRSSSMKKRNDSLGNGLLNYFSQTKRSNLENNSIVFSIYHPTNSKNIRNLSKSPLQSRLLEDEQLLEEQQNEYNPISFENSLRKDNNLNLSFINGSNNFNKSGFLDSSLHNKILTPKEQDKNLRLIEKRAQERKKRLEELKKKQQEWKKQKENEERQNEEKKLEKERDQYKKEYLEYQAIKKIQKKNKKTPEELKEIEQKNNEKAEKFFEKRIQKISFQILQENQECHGKLDTAIDFYLKSFTKRIFKALVNQTINEKDRQRIKEQQQLEKAITFYNYQQKRKCLGQIKIFTYESLVQKENFEKQREEIIMRTAFQKLFQKLPIKKKTEIDVDKVIKQFRKVVLLERCFRGWKNFCQ</sequence>
<organism evidence="3 4">
    <name type="scientific">Tetrahymena thermophila (strain SB210)</name>
    <dbReference type="NCBI Taxonomy" id="312017"/>
    <lineage>
        <taxon>Eukaryota</taxon>
        <taxon>Sar</taxon>
        <taxon>Alveolata</taxon>
        <taxon>Ciliophora</taxon>
        <taxon>Intramacronucleata</taxon>
        <taxon>Oligohymenophorea</taxon>
        <taxon>Hymenostomatida</taxon>
        <taxon>Tetrahymenina</taxon>
        <taxon>Tetrahymenidae</taxon>
        <taxon>Tetrahymena</taxon>
    </lineage>
</organism>
<feature type="region of interest" description="Disordered" evidence="2">
    <location>
        <begin position="446"/>
        <end position="468"/>
    </location>
</feature>
<feature type="compositionally biased region" description="Acidic residues" evidence="2">
    <location>
        <begin position="28"/>
        <end position="46"/>
    </location>
</feature>
<dbReference type="GeneID" id="7830794"/>
<accession>I7MCN9</accession>
<feature type="coiled-coil region" evidence="1">
    <location>
        <begin position="149"/>
        <end position="176"/>
    </location>
</feature>
<reference evidence="4" key="1">
    <citation type="journal article" date="2006" name="PLoS Biol.">
        <title>Macronuclear genome sequence of the ciliate Tetrahymena thermophila, a model eukaryote.</title>
        <authorList>
            <person name="Eisen J.A."/>
            <person name="Coyne R.S."/>
            <person name="Wu M."/>
            <person name="Wu D."/>
            <person name="Thiagarajan M."/>
            <person name="Wortman J.R."/>
            <person name="Badger J.H."/>
            <person name="Ren Q."/>
            <person name="Amedeo P."/>
            <person name="Jones K.M."/>
            <person name="Tallon L.J."/>
            <person name="Delcher A.L."/>
            <person name="Salzberg S.L."/>
            <person name="Silva J.C."/>
            <person name="Haas B.J."/>
            <person name="Majoros W.H."/>
            <person name="Farzad M."/>
            <person name="Carlton J.M."/>
            <person name="Smith R.K. Jr."/>
            <person name="Garg J."/>
            <person name="Pearlman R.E."/>
            <person name="Karrer K.M."/>
            <person name="Sun L."/>
            <person name="Manning G."/>
            <person name="Elde N.C."/>
            <person name="Turkewitz A.P."/>
            <person name="Asai D.J."/>
            <person name="Wilkes D.E."/>
            <person name="Wang Y."/>
            <person name="Cai H."/>
            <person name="Collins K."/>
            <person name="Stewart B.A."/>
            <person name="Lee S.R."/>
            <person name="Wilamowska K."/>
            <person name="Weinberg Z."/>
            <person name="Ruzzo W.L."/>
            <person name="Wloga D."/>
            <person name="Gaertig J."/>
            <person name="Frankel J."/>
            <person name="Tsao C.-C."/>
            <person name="Gorovsky M.A."/>
            <person name="Keeling P.J."/>
            <person name="Waller R.F."/>
            <person name="Patron N.J."/>
            <person name="Cherry J.M."/>
            <person name="Stover N.A."/>
            <person name="Krieger C.J."/>
            <person name="del Toro C."/>
            <person name="Ryder H.F."/>
            <person name="Williamson S.C."/>
            <person name="Barbeau R.A."/>
            <person name="Hamilton E.P."/>
            <person name="Orias E."/>
        </authorList>
    </citation>
    <scope>NUCLEOTIDE SEQUENCE [LARGE SCALE GENOMIC DNA]</scope>
    <source>
        <strain evidence="4">SB210</strain>
    </source>
</reference>
<protein>
    <submittedName>
        <fullName evidence="3">Uncharacterized protein</fullName>
    </submittedName>
</protein>
<dbReference type="Proteomes" id="UP000009168">
    <property type="component" value="Unassembled WGS sequence"/>
</dbReference>
<name>I7MCN9_TETTS</name>
<evidence type="ECO:0000313" key="3">
    <source>
        <dbReference type="EMBL" id="EAR84453.2"/>
    </source>
</evidence>
<feature type="region of interest" description="Disordered" evidence="2">
    <location>
        <begin position="25"/>
        <end position="52"/>
    </location>
</feature>
<evidence type="ECO:0000256" key="1">
    <source>
        <dbReference type="SAM" id="Coils"/>
    </source>
</evidence>
<dbReference type="RefSeq" id="XP_001032116.2">
    <property type="nucleotide sequence ID" value="XM_001032116.2"/>
</dbReference>
<keyword evidence="1" id="KW-0175">Coiled coil</keyword>
<evidence type="ECO:0000313" key="4">
    <source>
        <dbReference type="Proteomes" id="UP000009168"/>
    </source>
</evidence>
<proteinExistence type="predicted"/>
<dbReference type="AlphaFoldDB" id="I7MCN9"/>
<feature type="region of interest" description="Disordered" evidence="2">
    <location>
        <begin position="719"/>
        <end position="800"/>
    </location>
</feature>
<dbReference type="KEGG" id="tet:TTHERM_00691510"/>
<feature type="region of interest" description="Disordered" evidence="2">
    <location>
        <begin position="962"/>
        <end position="983"/>
    </location>
</feature>
<dbReference type="InParanoid" id="I7MCN9"/>
<keyword evidence="4" id="KW-1185">Reference proteome</keyword>
<feature type="compositionally biased region" description="Polar residues" evidence="2">
    <location>
        <begin position="455"/>
        <end position="468"/>
    </location>
</feature>
<evidence type="ECO:0000256" key="2">
    <source>
        <dbReference type="SAM" id="MobiDB-lite"/>
    </source>
</evidence>
<gene>
    <name evidence="3" type="ORF">TTHERM_00691510</name>
</gene>
<dbReference type="EMBL" id="GG662490">
    <property type="protein sequence ID" value="EAR84453.2"/>
    <property type="molecule type" value="Genomic_DNA"/>
</dbReference>
<feature type="compositionally biased region" description="Basic and acidic residues" evidence="2">
    <location>
        <begin position="722"/>
        <end position="735"/>
    </location>
</feature>
<feature type="compositionally biased region" description="Polar residues" evidence="2">
    <location>
        <begin position="740"/>
        <end position="791"/>
    </location>
</feature>